<keyword evidence="3" id="KW-1185">Reference proteome</keyword>
<gene>
    <name evidence="2" type="ORF">N657DRAFT_646693</name>
</gene>
<proteinExistence type="predicted"/>
<sequence>MHRGGSRSASPGLRERPSPLESGRRNSPPKHVSSVEQKHAAPKLLTSSRQQF</sequence>
<protein>
    <submittedName>
        <fullName evidence="2">Uncharacterized protein</fullName>
    </submittedName>
</protein>
<dbReference type="EMBL" id="MU853230">
    <property type="protein sequence ID" value="KAK4122931.1"/>
    <property type="molecule type" value="Genomic_DNA"/>
</dbReference>
<name>A0AAN6Z2I2_9PEZI</name>
<reference evidence="2" key="2">
    <citation type="submission" date="2023-05" db="EMBL/GenBank/DDBJ databases">
        <authorList>
            <consortium name="Lawrence Berkeley National Laboratory"/>
            <person name="Steindorff A."/>
            <person name="Hensen N."/>
            <person name="Bonometti L."/>
            <person name="Westerberg I."/>
            <person name="Brannstrom I.O."/>
            <person name="Guillou S."/>
            <person name="Cros-Aarteil S."/>
            <person name="Calhoun S."/>
            <person name="Haridas S."/>
            <person name="Kuo A."/>
            <person name="Mondo S."/>
            <person name="Pangilinan J."/>
            <person name="Riley R."/>
            <person name="Labutti K."/>
            <person name="Andreopoulos B."/>
            <person name="Lipzen A."/>
            <person name="Chen C."/>
            <person name="Yanf M."/>
            <person name="Daum C."/>
            <person name="Ng V."/>
            <person name="Clum A."/>
            <person name="Ohm R."/>
            <person name="Martin F."/>
            <person name="Silar P."/>
            <person name="Natvig D."/>
            <person name="Lalanne C."/>
            <person name="Gautier V."/>
            <person name="Ament-Velasquez S.L."/>
            <person name="Kruys A."/>
            <person name="Hutchinson M.I."/>
            <person name="Powell A.J."/>
            <person name="Barry K."/>
            <person name="Miller A.N."/>
            <person name="Grigoriev I.V."/>
            <person name="Debuchy R."/>
            <person name="Gladieux P."/>
            <person name="Thoren M.H."/>
            <person name="Johannesson H."/>
        </authorList>
    </citation>
    <scope>NUCLEOTIDE SEQUENCE</scope>
    <source>
        <strain evidence="2">CBS 731.68</strain>
    </source>
</reference>
<dbReference type="GeneID" id="87829933"/>
<reference evidence="2" key="1">
    <citation type="journal article" date="2023" name="Mol. Phylogenet. Evol.">
        <title>Genome-scale phylogeny and comparative genomics of the fungal order Sordariales.</title>
        <authorList>
            <person name="Hensen N."/>
            <person name="Bonometti L."/>
            <person name="Westerberg I."/>
            <person name="Brannstrom I.O."/>
            <person name="Guillou S."/>
            <person name="Cros-Aarteil S."/>
            <person name="Calhoun S."/>
            <person name="Haridas S."/>
            <person name="Kuo A."/>
            <person name="Mondo S."/>
            <person name="Pangilinan J."/>
            <person name="Riley R."/>
            <person name="LaButti K."/>
            <person name="Andreopoulos B."/>
            <person name="Lipzen A."/>
            <person name="Chen C."/>
            <person name="Yan M."/>
            <person name="Daum C."/>
            <person name="Ng V."/>
            <person name="Clum A."/>
            <person name="Steindorff A."/>
            <person name="Ohm R.A."/>
            <person name="Martin F."/>
            <person name="Silar P."/>
            <person name="Natvig D.O."/>
            <person name="Lalanne C."/>
            <person name="Gautier V."/>
            <person name="Ament-Velasquez S.L."/>
            <person name="Kruys A."/>
            <person name="Hutchinson M.I."/>
            <person name="Powell A.J."/>
            <person name="Barry K."/>
            <person name="Miller A.N."/>
            <person name="Grigoriev I.V."/>
            <person name="Debuchy R."/>
            <person name="Gladieux P."/>
            <person name="Hiltunen Thoren M."/>
            <person name="Johannesson H."/>
        </authorList>
    </citation>
    <scope>NUCLEOTIDE SEQUENCE</scope>
    <source>
        <strain evidence="2">CBS 731.68</strain>
    </source>
</reference>
<feature type="compositionally biased region" description="Basic and acidic residues" evidence="1">
    <location>
        <begin position="13"/>
        <end position="24"/>
    </location>
</feature>
<evidence type="ECO:0000313" key="3">
    <source>
        <dbReference type="Proteomes" id="UP001302602"/>
    </source>
</evidence>
<evidence type="ECO:0000313" key="2">
    <source>
        <dbReference type="EMBL" id="KAK4122931.1"/>
    </source>
</evidence>
<dbReference type="RefSeq" id="XP_062646702.1">
    <property type="nucleotide sequence ID" value="XM_062793164.1"/>
</dbReference>
<dbReference type="AlphaFoldDB" id="A0AAN6Z2I2"/>
<dbReference type="Proteomes" id="UP001302602">
    <property type="component" value="Unassembled WGS sequence"/>
</dbReference>
<evidence type="ECO:0000256" key="1">
    <source>
        <dbReference type="SAM" id="MobiDB-lite"/>
    </source>
</evidence>
<accession>A0AAN6Z2I2</accession>
<organism evidence="2 3">
    <name type="scientific">Parathielavia appendiculata</name>
    <dbReference type="NCBI Taxonomy" id="2587402"/>
    <lineage>
        <taxon>Eukaryota</taxon>
        <taxon>Fungi</taxon>
        <taxon>Dikarya</taxon>
        <taxon>Ascomycota</taxon>
        <taxon>Pezizomycotina</taxon>
        <taxon>Sordariomycetes</taxon>
        <taxon>Sordariomycetidae</taxon>
        <taxon>Sordariales</taxon>
        <taxon>Chaetomiaceae</taxon>
        <taxon>Parathielavia</taxon>
    </lineage>
</organism>
<comment type="caution">
    <text evidence="2">The sequence shown here is derived from an EMBL/GenBank/DDBJ whole genome shotgun (WGS) entry which is preliminary data.</text>
</comment>
<feature type="region of interest" description="Disordered" evidence="1">
    <location>
        <begin position="1"/>
        <end position="52"/>
    </location>
</feature>